<feature type="region of interest" description="Disordered" evidence="1">
    <location>
        <begin position="1"/>
        <end position="47"/>
    </location>
</feature>
<keyword evidence="3" id="KW-1185">Reference proteome</keyword>
<accession>A0A448YUK3</accession>
<feature type="compositionally biased region" description="Basic and acidic residues" evidence="1">
    <location>
        <begin position="401"/>
        <end position="413"/>
    </location>
</feature>
<dbReference type="AlphaFoldDB" id="A0A448YUK3"/>
<dbReference type="Proteomes" id="UP000291116">
    <property type="component" value="Unassembled WGS sequence"/>
</dbReference>
<sequence length="419" mass="47893">MKVLNEESGTIDIDQEDGIDKEASVEDNSSIAVVDETNDQNDSEKKTKEIAKSAVSALELDHVENASVTKGEDDHSVDSTIDFTEHYGNEHRNEREINMNERYLDGMTILAIECDNDEVGDEKEIVTNGGTERHTTDGKQMDLGRETAIFNITSNNKRLKDSMDRIERKTAKITPILDFNGIGPIGATNPYFTALSKVEAKDTTMDNYESGGYSTVCDEKEPLTSDPFQKQLVVMKKGGIIQEKRPKKIVSMKKINPGKRCRQSNKPYHAKFTSRLPVAQEKGKQVKVDSFAANNNLSSKDKSKTSTDEKHNGVPLWKIHSKDFIRKGEVQLEKIKDSKQDKRLSRRKEVMRRPFTDRLNHRVDAKNRETVIKKTTPKPMAMSKRNEEHMKKFMERQLVGRQDRDQKEKEKRYVHYVRG</sequence>
<dbReference type="EMBL" id="CAACVS010000001">
    <property type="protein sequence ID" value="VEU33450.1"/>
    <property type="molecule type" value="Genomic_DNA"/>
</dbReference>
<feature type="compositionally biased region" description="Basic and acidic residues" evidence="1">
    <location>
        <begin position="299"/>
        <end position="312"/>
    </location>
</feature>
<feature type="region of interest" description="Disordered" evidence="1">
    <location>
        <begin position="291"/>
        <end position="312"/>
    </location>
</feature>
<dbReference type="OrthoDB" id="10683614at2759"/>
<name>A0A448YUK3_9STRA</name>
<evidence type="ECO:0000313" key="3">
    <source>
        <dbReference type="Proteomes" id="UP000291116"/>
    </source>
</evidence>
<evidence type="ECO:0000256" key="1">
    <source>
        <dbReference type="SAM" id="MobiDB-lite"/>
    </source>
</evidence>
<feature type="region of interest" description="Disordered" evidence="1">
    <location>
        <begin position="395"/>
        <end position="419"/>
    </location>
</feature>
<proteinExistence type="predicted"/>
<gene>
    <name evidence="2" type="ORF">PSNMU_V1.4_AUG-EV-PASAV3_0002540</name>
</gene>
<organism evidence="2 3">
    <name type="scientific">Pseudo-nitzschia multistriata</name>
    <dbReference type="NCBI Taxonomy" id="183589"/>
    <lineage>
        <taxon>Eukaryota</taxon>
        <taxon>Sar</taxon>
        <taxon>Stramenopiles</taxon>
        <taxon>Ochrophyta</taxon>
        <taxon>Bacillariophyta</taxon>
        <taxon>Bacillariophyceae</taxon>
        <taxon>Bacillariophycidae</taxon>
        <taxon>Bacillariales</taxon>
        <taxon>Bacillariaceae</taxon>
        <taxon>Pseudo-nitzschia</taxon>
    </lineage>
</organism>
<protein>
    <submittedName>
        <fullName evidence="2">Uncharacterized protein</fullName>
    </submittedName>
</protein>
<evidence type="ECO:0000313" key="2">
    <source>
        <dbReference type="EMBL" id="VEU33450.1"/>
    </source>
</evidence>
<reference evidence="2 3" key="1">
    <citation type="submission" date="2019-01" db="EMBL/GenBank/DDBJ databases">
        <authorList>
            <person name="Ferrante I. M."/>
        </authorList>
    </citation>
    <scope>NUCLEOTIDE SEQUENCE [LARGE SCALE GENOMIC DNA]</scope>
    <source>
        <strain evidence="2 3">B856</strain>
    </source>
</reference>